<keyword evidence="2" id="KW-0812">Transmembrane</keyword>
<keyword evidence="2" id="KW-1133">Transmembrane helix</keyword>
<dbReference type="GO" id="GO:0005739">
    <property type="term" value="C:mitochondrion"/>
    <property type="evidence" value="ECO:0007669"/>
    <property type="project" value="UniProtKB-ARBA"/>
</dbReference>
<evidence type="ECO:0000256" key="2">
    <source>
        <dbReference type="SAM" id="Phobius"/>
    </source>
</evidence>
<reference evidence="4" key="1">
    <citation type="journal article" date="2013" name="Genome Biol. Evol.">
        <title>Punctuated emergences of genetic and phenotypic innovations in eumetazoan, bilaterian, euteleostome, and hominidae ancestors.</title>
        <authorList>
            <person name="Wenger Y."/>
            <person name="Galliot B."/>
        </authorList>
    </citation>
    <scope>NUCLEOTIDE SEQUENCE</scope>
    <source>
        <tissue evidence="4">Whole animals</tissue>
    </source>
</reference>
<evidence type="ECO:0000313" key="4">
    <source>
        <dbReference type="EMBL" id="CDG66986.1"/>
    </source>
</evidence>
<dbReference type="EMBL" id="HAAD01000754">
    <property type="protein sequence ID" value="CDG66986.1"/>
    <property type="molecule type" value="mRNA"/>
</dbReference>
<sequence length="347" mass="40642">FKMFIPYISYRPIKCGCIKSFISSIVQYNTSKYITTNRATRPHRLFIRQLSVEPEKEKICSAYSTCETYDLSEIRKHFINKVYASDSNTEYSLAHLPKDASDVLHVKVLTNNNELGHVFIFKRLGSFVCWNVSKSEVWFLKKLLSQYEKSPFSLIDTHEVNEELNFFITNGASSLTDGDIYLSNKLNEENQALEKMAFSNAVALSVKLDAWEIALDRFSGSLRYIPEQLKNNKKIDISRDEIMKKIGELLSLRHQINLYSDTLATPDFYWNHEELERLYSKTCAYLEISKRTKVMNSKMDLCSELVQMLRCHLNDEHSHRLEWMIIILIVFEVIFEILHLVTRWSEK</sequence>
<proteinExistence type="evidence at transcript level"/>
<feature type="transmembrane region" description="Helical" evidence="2">
    <location>
        <begin position="323"/>
        <end position="341"/>
    </location>
</feature>
<dbReference type="Pfam" id="PF02582">
    <property type="entry name" value="DUF155"/>
    <property type="match status" value="1"/>
</dbReference>
<feature type="domain" description="DUF155" evidence="3">
    <location>
        <begin position="118"/>
        <end position="296"/>
    </location>
</feature>
<evidence type="ECO:0000259" key="3">
    <source>
        <dbReference type="Pfam" id="PF02582"/>
    </source>
</evidence>
<protein>
    <submittedName>
        <fullName evidence="4">Required for meiotic nuclear division protein 1 homolog</fullName>
    </submittedName>
</protein>
<name>T2M4J7_HYDVU</name>
<dbReference type="InterPro" id="IPR051624">
    <property type="entry name" value="RMD1/Sad1-interacting"/>
</dbReference>
<dbReference type="PANTHER" id="PTHR16255">
    <property type="entry name" value="REQUIRED FOR MEIOTIC NUCLEAR DIVISION PROTEIN 1 HOMOLOG"/>
    <property type="match status" value="1"/>
</dbReference>
<dbReference type="OrthoDB" id="242766at2759"/>
<feature type="non-terminal residue" evidence="4">
    <location>
        <position position="1"/>
    </location>
</feature>
<dbReference type="PANTHER" id="PTHR16255:SF1">
    <property type="entry name" value="REQUIRED FOR MEIOTIC NUCLEAR DIVISION PROTEIN 1 HOMOLOG"/>
    <property type="match status" value="1"/>
</dbReference>
<keyword evidence="2" id="KW-0472">Membrane</keyword>
<dbReference type="InterPro" id="IPR003734">
    <property type="entry name" value="DUF155"/>
</dbReference>
<dbReference type="GO" id="GO:0070131">
    <property type="term" value="P:positive regulation of mitochondrial translation"/>
    <property type="evidence" value="ECO:0007669"/>
    <property type="project" value="TreeGrafter"/>
</dbReference>
<evidence type="ECO:0000256" key="1">
    <source>
        <dbReference type="ARBA" id="ARBA00008306"/>
    </source>
</evidence>
<comment type="similarity">
    <text evidence="1">Belongs to the RMD1/sif2 family.</text>
</comment>
<organism evidence="4">
    <name type="scientific">Hydra vulgaris</name>
    <name type="common">Hydra</name>
    <name type="synonym">Hydra attenuata</name>
    <dbReference type="NCBI Taxonomy" id="6087"/>
    <lineage>
        <taxon>Eukaryota</taxon>
        <taxon>Metazoa</taxon>
        <taxon>Cnidaria</taxon>
        <taxon>Hydrozoa</taxon>
        <taxon>Hydroidolina</taxon>
        <taxon>Anthoathecata</taxon>
        <taxon>Aplanulata</taxon>
        <taxon>Hydridae</taxon>
        <taxon>Hydra</taxon>
    </lineage>
</organism>
<gene>
    <name evidence="4" type="primary">RMND1</name>
</gene>
<dbReference type="AlphaFoldDB" id="T2M4J7"/>
<accession>T2M4J7</accession>